<evidence type="ECO:0000313" key="1">
    <source>
        <dbReference type="EMBL" id="BDY13591.1"/>
    </source>
</evidence>
<dbReference type="Gene3D" id="3.40.30.10">
    <property type="entry name" value="Glutaredoxin"/>
    <property type="match status" value="1"/>
</dbReference>
<dbReference type="SUPFAM" id="SSF52833">
    <property type="entry name" value="Thioredoxin-like"/>
    <property type="match status" value="1"/>
</dbReference>
<evidence type="ECO:0008006" key="3">
    <source>
        <dbReference type="Google" id="ProtNLM"/>
    </source>
</evidence>
<dbReference type="PANTHER" id="PTHR46388">
    <property type="entry name" value="NHL REPEAT-CONTAINING PROTEIN 2"/>
    <property type="match status" value="1"/>
</dbReference>
<gene>
    <name evidence="1" type="ORF">HCR_19030</name>
</gene>
<proteinExistence type="predicted"/>
<sequence length="403" mass="43747">MLHFFTGGCINCLHVLKELKRSELPEGIALVGIHTGKFAREKEDGWISELIARQGISHPVVNDADGGGGLWDGFAVRAWPTLVLVSPDGYEVARVSGEGRVTELIEAYDGRAGGDEAEATTVMPSEAGASGRAFSKIFADETHLYISDTGRNTVHICTLEGRIVETLEGFEEPQGLFAKDGRLYVADRAAGAVVVVDLETMEKKVLAKGLRSPWGVTGNDEGLQVAVAGAHQIWQVRYDGRGLGVMAGIGAEGIRDGKMRSDALFAQPTDLDWLDDVLYVVDAEGSALRAIENKEVKTPIGWDLFTYGDRDGIGEEVRIQHPEGLCAGIGGCGNHRIFLCDTYNDKVKVYDPLNGRVTTLIEGLHLPTGICKSGCFLYVTESGRDTIVRFDISSMQYERIEIE</sequence>
<dbReference type="PANTHER" id="PTHR46388:SF2">
    <property type="entry name" value="NHL REPEAT-CONTAINING PROTEIN 2"/>
    <property type="match status" value="1"/>
</dbReference>
<keyword evidence="2" id="KW-1185">Reference proteome</keyword>
<dbReference type="SUPFAM" id="SSF63829">
    <property type="entry name" value="Calcium-dependent phosphotriesterase"/>
    <property type="match status" value="1"/>
</dbReference>
<protein>
    <recommendedName>
        <fullName evidence="3">NHL repeat protein</fullName>
    </recommendedName>
</protein>
<dbReference type="EMBL" id="AP027370">
    <property type="protein sequence ID" value="BDY13591.1"/>
    <property type="molecule type" value="Genomic_DNA"/>
</dbReference>
<organism evidence="1 2">
    <name type="scientific">Hydrogenimonas cancrithermarum</name>
    <dbReference type="NCBI Taxonomy" id="2993563"/>
    <lineage>
        <taxon>Bacteria</taxon>
        <taxon>Pseudomonadati</taxon>
        <taxon>Campylobacterota</taxon>
        <taxon>Epsilonproteobacteria</taxon>
        <taxon>Campylobacterales</taxon>
        <taxon>Hydrogenimonadaceae</taxon>
        <taxon>Hydrogenimonas</taxon>
    </lineage>
</organism>
<accession>A0ABM8FP15</accession>
<dbReference type="Gene3D" id="2.120.10.30">
    <property type="entry name" value="TolB, C-terminal domain"/>
    <property type="match status" value="1"/>
</dbReference>
<reference evidence="1 2" key="1">
    <citation type="submission" date="2023-03" db="EMBL/GenBank/DDBJ databases">
        <title>Description of Hydrogenimonas sp. ISO32.</title>
        <authorList>
            <person name="Mino S."/>
            <person name="Fukazawa S."/>
            <person name="Sawabe T."/>
        </authorList>
    </citation>
    <scope>NUCLEOTIDE SEQUENCE [LARGE SCALE GENOMIC DNA]</scope>
    <source>
        <strain evidence="1 2">ISO32</strain>
    </source>
</reference>
<dbReference type="InterPro" id="IPR011042">
    <property type="entry name" value="6-blade_b-propeller_TolB-like"/>
</dbReference>
<dbReference type="InterPro" id="IPR036249">
    <property type="entry name" value="Thioredoxin-like_sf"/>
</dbReference>
<evidence type="ECO:0000313" key="2">
    <source>
        <dbReference type="Proteomes" id="UP001321445"/>
    </source>
</evidence>
<name>A0ABM8FP15_9BACT</name>
<dbReference type="Proteomes" id="UP001321445">
    <property type="component" value="Chromosome"/>
</dbReference>